<dbReference type="Proteomes" id="UP000429607">
    <property type="component" value="Unassembled WGS sequence"/>
</dbReference>
<protein>
    <recommendedName>
        <fullName evidence="1">Retrotransposon gag domain-containing protein</fullName>
    </recommendedName>
</protein>
<evidence type="ECO:0000313" key="4">
    <source>
        <dbReference type="EMBL" id="KAE9262535.1"/>
    </source>
</evidence>
<reference evidence="5 7" key="1">
    <citation type="submission" date="2018-09" db="EMBL/GenBank/DDBJ databases">
        <title>Genomic investigation of the strawberry pathogen Phytophthora fragariae indicates pathogenicity is determined by transcriptional variation in three key races.</title>
        <authorList>
            <person name="Adams T.M."/>
            <person name="Armitage A.D."/>
            <person name="Sobczyk M.K."/>
            <person name="Bates H.J."/>
            <person name="Dunwell J.M."/>
            <person name="Nellist C.F."/>
            <person name="Harrison R.J."/>
        </authorList>
    </citation>
    <scope>NUCLEOTIDE SEQUENCE [LARGE SCALE GENOMIC DNA]</scope>
    <source>
        <strain evidence="3 5">SCRP249</strain>
        <strain evidence="2 7">SCRP324</strain>
        <strain evidence="4 6">SCRP333</strain>
    </source>
</reference>
<dbReference type="EMBL" id="QXFT01009557">
    <property type="protein sequence ID" value="KAE9262535.1"/>
    <property type="molecule type" value="Genomic_DNA"/>
</dbReference>
<dbReference type="OrthoDB" id="125548at2759"/>
<name>A0A6A3GLC7_9STRA</name>
<dbReference type="AlphaFoldDB" id="A0A6A3GLC7"/>
<dbReference type="EMBL" id="QXFV01008043">
    <property type="protein sequence ID" value="KAE8957440.1"/>
    <property type="molecule type" value="Genomic_DNA"/>
</dbReference>
<feature type="domain" description="Retrotransposon gag" evidence="1">
    <location>
        <begin position="86"/>
        <end position="157"/>
    </location>
</feature>
<evidence type="ECO:0000313" key="6">
    <source>
        <dbReference type="Proteomes" id="UP000434957"/>
    </source>
</evidence>
<dbReference type="Proteomes" id="UP000434957">
    <property type="component" value="Unassembled WGS sequence"/>
</dbReference>
<dbReference type="EMBL" id="QXFU01009576">
    <property type="protein sequence ID" value="KAE8954713.1"/>
    <property type="molecule type" value="Genomic_DNA"/>
</dbReference>
<gene>
    <name evidence="3" type="ORF">PR001_g31374</name>
    <name evidence="2" type="ORF">PR002_g32011</name>
    <name evidence="4" type="ORF">PR003_g33506</name>
</gene>
<dbReference type="Proteomes" id="UP000435112">
    <property type="component" value="Unassembled WGS sequence"/>
</dbReference>
<evidence type="ECO:0000313" key="3">
    <source>
        <dbReference type="EMBL" id="KAE8957440.1"/>
    </source>
</evidence>
<dbReference type="InterPro" id="IPR005162">
    <property type="entry name" value="Retrotrans_gag_dom"/>
</dbReference>
<organism evidence="3 5">
    <name type="scientific">Phytophthora rubi</name>
    <dbReference type="NCBI Taxonomy" id="129364"/>
    <lineage>
        <taxon>Eukaryota</taxon>
        <taxon>Sar</taxon>
        <taxon>Stramenopiles</taxon>
        <taxon>Oomycota</taxon>
        <taxon>Peronosporomycetes</taxon>
        <taxon>Peronosporales</taxon>
        <taxon>Peronosporaceae</taxon>
        <taxon>Phytophthora</taxon>
    </lineage>
</organism>
<proteinExistence type="predicted"/>
<sequence length="163" mass="18961">MAVPEDELYADWDVGSNSTPCTKFHQFGARESSLDVPETKETPTYSGANDDDIDVYVLNVISWYAAYGLYLGQDQVDWRVGELMLNHAKGKAKKWLLQDYKGERRWSHIVKKMKQRFVTRSREEDLVASFFYCNQGNRSLDVYIDEFQRLGRTNDVSDKIKMI</sequence>
<evidence type="ECO:0000313" key="2">
    <source>
        <dbReference type="EMBL" id="KAE8954713.1"/>
    </source>
</evidence>
<accession>A0A6A3GLC7</accession>
<evidence type="ECO:0000259" key="1">
    <source>
        <dbReference type="Pfam" id="PF03732"/>
    </source>
</evidence>
<evidence type="ECO:0000313" key="5">
    <source>
        <dbReference type="Proteomes" id="UP000429607"/>
    </source>
</evidence>
<dbReference type="Pfam" id="PF03732">
    <property type="entry name" value="Retrotrans_gag"/>
    <property type="match status" value="1"/>
</dbReference>
<comment type="caution">
    <text evidence="3">The sequence shown here is derived from an EMBL/GenBank/DDBJ whole genome shotgun (WGS) entry which is preliminary data.</text>
</comment>
<keyword evidence="6" id="KW-1185">Reference proteome</keyword>
<evidence type="ECO:0000313" key="7">
    <source>
        <dbReference type="Proteomes" id="UP000435112"/>
    </source>
</evidence>